<feature type="domain" description="Glycosyltransferase 2-like" evidence="1">
    <location>
        <begin position="7"/>
        <end position="117"/>
    </location>
</feature>
<protein>
    <submittedName>
        <fullName evidence="2">Glycosyltransferase</fullName>
    </submittedName>
</protein>
<dbReference type="Gene3D" id="3.90.550.10">
    <property type="entry name" value="Spore Coat Polysaccharide Biosynthesis Protein SpsA, Chain A"/>
    <property type="match status" value="1"/>
</dbReference>
<evidence type="ECO:0000313" key="2">
    <source>
        <dbReference type="EMBL" id="GAA4392098.1"/>
    </source>
</evidence>
<dbReference type="PANTHER" id="PTHR22916">
    <property type="entry name" value="GLYCOSYLTRANSFERASE"/>
    <property type="match status" value="1"/>
</dbReference>
<dbReference type="SUPFAM" id="SSF53448">
    <property type="entry name" value="Nucleotide-diphospho-sugar transferases"/>
    <property type="match status" value="1"/>
</dbReference>
<dbReference type="InterPro" id="IPR001173">
    <property type="entry name" value="Glyco_trans_2-like"/>
</dbReference>
<gene>
    <name evidence="2" type="ORF">GCM10023167_19980</name>
</gene>
<dbReference type="InterPro" id="IPR029044">
    <property type="entry name" value="Nucleotide-diphossugar_trans"/>
</dbReference>
<keyword evidence="3" id="KW-1185">Reference proteome</keyword>
<evidence type="ECO:0000313" key="3">
    <source>
        <dbReference type="Proteomes" id="UP001500642"/>
    </source>
</evidence>
<dbReference type="EMBL" id="BAABGL010000015">
    <property type="protein sequence ID" value="GAA4392098.1"/>
    <property type="molecule type" value="Genomic_DNA"/>
</dbReference>
<comment type="caution">
    <text evidence="2">The sequence shown here is derived from an EMBL/GenBank/DDBJ whole genome shotgun (WGS) entry which is preliminary data.</text>
</comment>
<reference evidence="3" key="1">
    <citation type="journal article" date="2019" name="Int. J. Syst. Evol. Microbiol.">
        <title>The Global Catalogue of Microorganisms (GCM) 10K type strain sequencing project: providing services to taxonomists for standard genome sequencing and annotation.</title>
        <authorList>
            <consortium name="The Broad Institute Genomics Platform"/>
            <consortium name="The Broad Institute Genome Sequencing Center for Infectious Disease"/>
            <person name="Wu L."/>
            <person name="Ma J."/>
        </authorList>
    </citation>
    <scope>NUCLEOTIDE SEQUENCE [LARGE SCALE GENOMIC DNA]</scope>
    <source>
        <strain evidence="3">JCM 17808</strain>
    </source>
</reference>
<sequence length="326" mass="37371">MTDPLVSVIVPQRNAGNLLGMALHSLEIQTIGTDAFEVVVINDGSTDWTPEIVAEFSERLNLTVIDNAEPRGVSTARNQGLDIAGGEHIAFLDSDDWFGPDRLRTLVDEITRLDVEFIRTDYVRVRGFQRLLSAAPLRRRYEALDPRDFINPLTVRTMVDYPQVWNGLYSRAMKEKGLLHMRPDLRTCEDRAWTWHHHIAAESFAVVDCPDVFHRRDLESSLVSVIDDRQLDFIPAFTHIFQLLIEHPELEEFYPKALRSYLALVNNHIEKRVAKLPDVLRTKMFEDAPVPIGMFGEEVLDRALLRFGRDRLDTISPILESAKTDR</sequence>
<dbReference type="Proteomes" id="UP001500642">
    <property type="component" value="Unassembled WGS sequence"/>
</dbReference>
<dbReference type="CDD" id="cd00761">
    <property type="entry name" value="Glyco_tranf_GTA_type"/>
    <property type="match status" value="1"/>
</dbReference>
<name>A0ABP8JK25_9MICO</name>
<dbReference type="RefSeq" id="WP_175406891.1">
    <property type="nucleotide sequence ID" value="NZ_BAABGL010000015.1"/>
</dbReference>
<dbReference type="Pfam" id="PF00535">
    <property type="entry name" value="Glycos_transf_2"/>
    <property type="match status" value="1"/>
</dbReference>
<accession>A0ABP8JK25</accession>
<evidence type="ECO:0000259" key="1">
    <source>
        <dbReference type="Pfam" id="PF00535"/>
    </source>
</evidence>
<proteinExistence type="predicted"/>
<organism evidence="2 3">
    <name type="scientific">Brevibacterium pityocampae</name>
    <dbReference type="NCBI Taxonomy" id="506594"/>
    <lineage>
        <taxon>Bacteria</taxon>
        <taxon>Bacillati</taxon>
        <taxon>Actinomycetota</taxon>
        <taxon>Actinomycetes</taxon>
        <taxon>Micrococcales</taxon>
        <taxon>Brevibacteriaceae</taxon>
        <taxon>Brevibacterium</taxon>
    </lineage>
</organism>
<dbReference type="PANTHER" id="PTHR22916:SF3">
    <property type="entry name" value="UDP-GLCNAC:BETAGAL BETA-1,3-N-ACETYLGLUCOSAMINYLTRANSFERASE-LIKE PROTEIN 1"/>
    <property type="match status" value="1"/>
</dbReference>